<gene>
    <name evidence="2" type="ORF">G9444_1370</name>
</gene>
<accession>A0A6G9CNY2</accession>
<protein>
    <submittedName>
        <fullName evidence="2">Transposase</fullName>
    </submittedName>
</protein>
<name>A0A6G9CNY2_RHOER</name>
<dbReference type="Proteomes" id="UP000502345">
    <property type="component" value="Chromosome"/>
</dbReference>
<dbReference type="AlphaFoldDB" id="A0A6G9CNY2"/>
<proteinExistence type="predicted"/>
<evidence type="ECO:0000313" key="3">
    <source>
        <dbReference type="Proteomes" id="UP000502345"/>
    </source>
</evidence>
<evidence type="ECO:0000256" key="1">
    <source>
        <dbReference type="SAM" id="MobiDB-lite"/>
    </source>
</evidence>
<feature type="region of interest" description="Disordered" evidence="1">
    <location>
        <begin position="36"/>
        <end position="63"/>
    </location>
</feature>
<feature type="compositionally biased region" description="Basic and acidic residues" evidence="1">
    <location>
        <begin position="47"/>
        <end position="63"/>
    </location>
</feature>
<feature type="compositionally biased region" description="Polar residues" evidence="1">
    <location>
        <begin position="155"/>
        <end position="169"/>
    </location>
</feature>
<organism evidence="2 3">
    <name type="scientific">Rhodococcus erythropolis</name>
    <name type="common">Arthrobacter picolinophilus</name>
    <dbReference type="NCBI Taxonomy" id="1833"/>
    <lineage>
        <taxon>Bacteria</taxon>
        <taxon>Bacillati</taxon>
        <taxon>Actinomycetota</taxon>
        <taxon>Actinomycetes</taxon>
        <taxon>Mycobacteriales</taxon>
        <taxon>Nocardiaceae</taxon>
        <taxon>Rhodococcus</taxon>
        <taxon>Rhodococcus erythropolis group</taxon>
    </lineage>
</organism>
<evidence type="ECO:0000313" key="2">
    <source>
        <dbReference type="EMBL" id="QIP38614.1"/>
    </source>
</evidence>
<feature type="region of interest" description="Disordered" evidence="1">
    <location>
        <begin position="147"/>
        <end position="186"/>
    </location>
</feature>
<reference evidence="2 3" key="1">
    <citation type="submission" date="2020-03" db="EMBL/GenBank/DDBJ databases">
        <title>Screen low temperature-resistant strains for efficient degradation of petroleum hydrocarbons under the low temperature.</title>
        <authorList>
            <person name="Wang Y."/>
            <person name="Chen J."/>
        </authorList>
    </citation>
    <scope>NUCLEOTIDE SEQUENCE [LARGE SCALE GENOMIC DNA]</scope>
    <source>
        <strain evidence="2 3">KB1</strain>
    </source>
</reference>
<sequence>MPHTLIDTRVWARFHGEELIVTAVDNDGGAVEVARHRRGQPGSPVLDNDHYPPRPDRDAADRVPKPRTAAELAFLQLGQGANSWLVEAAAAGARRIRAKMAEAVDLSKLHSPDAVDRALGTAAMTGRFADRDLISILDYQVTHEHADPVRRSENHTLQPGTAAWSTFGQTPAPASPATTDDESDDA</sequence>
<dbReference type="EMBL" id="CP050124">
    <property type="protein sequence ID" value="QIP38614.1"/>
    <property type="molecule type" value="Genomic_DNA"/>
</dbReference>